<dbReference type="STRING" id="383372.Rcas_2649"/>
<accession>A7NMF9</accession>
<sequence>MAVATAKRELVAAKGAEVEREELAVEELQAALLERLEAAYEEAKASWRPEVAAPTNWWDIMAVGPFSAPFDLGFPKPNPIVRVGQPVVIFSVLFLNPTPPPAPSPMQIIGGALLPYRITYHTNNVISMNPDPSLSGTVSGNLAPAPFILNAITLTPNTPGLYEVHLRAQILTALSTTMVPFAGYASRVDSIHASIFGPSGLVIRFEQPVRFDVYA</sequence>
<dbReference type="OrthoDB" id="9828157at2"/>
<dbReference type="AlphaFoldDB" id="A7NMF9"/>
<dbReference type="EMBL" id="CP000804">
    <property type="protein sequence ID" value="ABU58721.1"/>
    <property type="molecule type" value="Genomic_DNA"/>
</dbReference>
<keyword evidence="2" id="KW-1185">Reference proteome</keyword>
<protein>
    <submittedName>
        <fullName evidence="1">Uncharacterized protein</fullName>
    </submittedName>
</protein>
<dbReference type="KEGG" id="rca:Rcas_2649"/>
<dbReference type="Proteomes" id="UP000000263">
    <property type="component" value="Chromosome"/>
</dbReference>
<dbReference type="HOGENOM" id="CLU_1282424_0_0_0"/>
<evidence type="ECO:0000313" key="1">
    <source>
        <dbReference type="EMBL" id="ABU58721.1"/>
    </source>
</evidence>
<organism evidence="1 2">
    <name type="scientific">Roseiflexus castenholzii (strain DSM 13941 / HLO8)</name>
    <dbReference type="NCBI Taxonomy" id="383372"/>
    <lineage>
        <taxon>Bacteria</taxon>
        <taxon>Bacillati</taxon>
        <taxon>Chloroflexota</taxon>
        <taxon>Chloroflexia</taxon>
        <taxon>Chloroflexales</taxon>
        <taxon>Roseiflexineae</taxon>
        <taxon>Roseiflexaceae</taxon>
        <taxon>Roseiflexus</taxon>
    </lineage>
</organism>
<evidence type="ECO:0000313" key="2">
    <source>
        <dbReference type="Proteomes" id="UP000000263"/>
    </source>
</evidence>
<gene>
    <name evidence="1" type="ordered locus">Rcas_2649</name>
</gene>
<reference evidence="1 2" key="1">
    <citation type="submission" date="2007-08" db="EMBL/GenBank/DDBJ databases">
        <title>Complete sequence of Roseiflexus castenholzii DSM 13941.</title>
        <authorList>
            <consortium name="US DOE Joint Genome Institute"/>
            <person name="Copeland A."/>
            <person name="Lucas S."/>
            <person name="Lapidus A."/>
            <person name="Barry K."/>
            <person name="Glavina del Rio T."/>
            <person name="Dalin E."/>
            <person name="Tice H."/>
            <person name="Pitluck S."/>
            <person name="Thompson L.S."/>
            <person name="Brettin T."/>
            <person name="Bruce D."/>
            <person name="Detter J.C."/>
            <person name="Han C."/>
            <person name="Tapia R."/>
            <person name="Schmutz J."/>
            <person name="Larimer F."/>
            <person name="Land M."/>
            <person name="Hauser L."/>
            <person name="Kyrpides N."/>
            <person name="Mikhailova N."/>
            <person name="Bryant D.A."/>
            <person name="Hanada S."/>
            <person name="Tsukatani Y."/>
            <person name="Richardson P."/>
        </authorList>
    </citation>
    <scope>NUCLEOTIDE SEQUENCE [LARGE SCALE GENOMIC DNA]</scope>
    <source>
        <strain evidence="2">DSM 13941 / HLO8</strain>
    </source>
</reference>
<dbReference type="RefSeq" id="WP_012121145.1">
    <property type="nucleotide sequence ID" value="NC_009767.1"/>
</dbReference>
<proteinExistence type="predicted"/>
<name>A7NMF9_ROSCS</name>